<reference evidence="2" key="1">
    <citation type="journal article" date="2014" name="Soil Biol. Biochem.">
        <title>Structure and function of bacterial communities in ageing soils: Insights from the Mendocino ecological staircase.</title>
        <authorList>
            <person name="Uroz S."/>
            <person name="Tech J.J."/>
            <person name="Sawaya N.A."/>
            <person name="Frey-Klett P."/>
            <person name="Leveau J.H.J."/>
        </authorList>
    </citation>
    <scope>NUCLEOTIDE SEQUENCE [LARGE SCALE GENOMIC DNA]</scope>
    <source>
        <strain evidence="2">Cal35</strain>
    </source>
</reference>
<dbReference type="HOGENOM" id="CLU_090314_0_0_4"/>
<dbReference type="PIRSF" id="PIRSF029669">
    <property type="entry name" value="UCP029669"/>
    <property type="match status" value="1"/>
</dbReference>
<dbReference type="RefSeq" id="WP_038490095.1">
    <property type="nucleotide sequence ID" value="NZ_CP009962.1"/>
</dbReference>
<dbReference type="AlphaFoldDB" id="A0A0A1FBN9"/>
<protein>
    <recommendedName>
        <fullName evidence="3">Chromosome partitioning protein ParB</fullName>
    </recommendedName>
</protein>
<organism evidence="1 2">
    <name type="scientific">Collimonas arenae</name>
    <dbReference type="NCBI Taxonomy" id="279058"/>
    <lineage>
        <taxon>Bacteria</taxon>
        <taxon>Pseudomonadati</taxon>
        <taxon>Pseudomonadota</taxon>
        <taxon>Betaproteobacteria</taxon>
        <taxon>Burkholderiales</taxon>
        <taxon>Oxalobacteraceae</taxon>
        <taxon>Collimonas</taxon>
    </lineage>
</organism>
<dbReference type="CDD" id="cd16390">
    <property type="entry name" value="ParB_N_Srx_like"/>
    <property type="match status" value="1"/>
</dbReference>
<gene>
    <name evidence="1" type="ORF">LT85_3000</name>
</gene>
<accession>A0A0A1FBN9</accession>
<name>A0A0A1FBN9_9BURK</name>
<proteinExistence type="predicted"/>
<dbReference type="SUPFAM" id="SSF110849">
    <property type="entry name" value="ParB/Sulfiredoxin"/>
    <property type="match status" value="1"/>
</dbReference>
<dbReference type="KEGG" id="care:LT85_3000"/>
<dbReference type="Proteomes" id="UP000030302">
    <property type="component" value="Chromosome"/>
</dbReference>
<evidence type="ECO:0008006" key="3">
    <source>
        <dbReference type="Google" id="ProtNLM"/>
    </source>
</evidence>
<dbReference type="InterPro" id="IPR036086">
    <property type="entry name" value="ParB/Sulfiredoxin_sf"/>
</dbReference>
<dbReference type="InterPro" id="IPR016932">
    <property type="entry name" value="UCP029669"/>
</dbReference>
<dbReference type="STRING" id="279058.LT85_3000"/>
<dbReference type="OrthoDB" id="323572at2"/>
<dbReference type="Pfam" id="PF08857">
    <property type="entry name" value="ParBc_2"/>
    <property type="match status" value="1"/>
</dbReference>
<dbReference type="Gene3D" id="1.10.8.10">
    <property type="entry name" value="DNA helicase RuvA subunit, C-terminal domain"/>
    <property type="match status" value="1"/>
</dbReference>
<evidence type="ECO:0000313" key="2">
    <source>
        <dbReference type="Proteomes" id="UP000030302"/>
    </source>
</evidence>
<dbReference type="EMBL" id="CP009962">
    <property type="protein sequence ID" value="AIY42158.1"/>
    <property type="molecule type" value="Genomic_DNA"/>
</dbReference>
<sequence length="206" mass="23424">MNRTQPQLISVKIEKLHPTQITVGKEEVALKRKEWSKLSKKARDTSLHQHWFPAVTGPDGKHYIVDHHHFGLALLEEEVKTGWLLLLKDLSSLNPANFWTVMDHHQWVHPYDNDGIRRDFAALPARLESLQDDPYRSLAGELRRAGGYAKDVTPFSEFLWADFLRSRISIGSVQKDFAKALVKAKKLAATQDAHYLPGWSGVITPA</sequence>
<evidence type="ECO:0000313" key="1">
    <source>
        <dbReference type="EMBL" id="AIY42158.1"/>
    </source>
</evidence>
<keyword evidence="2" id="KW-1185">Reference proteome</keyword>
<dbReference type="InterPro" id="IPR014956">
    <property type="entry name" value="ParBc_2"/>
</dbReference>
<dbReference type="Gene3D" id="3.90.1530.10">
    <property type="entry name" value="Conserved hypothetical protein from pyrococcus furiosus pfu- 392566-001, ParB domain"/>
    <property type="match status" value="1"/>
</dbReference>